<proteinExistence type="predicted"/>
<dbReference type="EMBL" id="JBBKZU010000013">
    <property type="protein sequence ID" value="MEJ8814531.1"/>
    <property type="molecule type" value="Genomic_DNA"/>
</dbReference>
<accession>A0ABU8VMJ1</accession>
<name>A0ABU8VMJ1_9BURK</name>
<organism evidence="1 2">
    <name type="scientific">Variovorax ureilyticus</name>
    <dbReference type="NCBI Taxonomy" id="1836198"/>
    <lineage>
        <taxon>Bacteria</taxon>
        <taxon>Pseudomonadati</taxon>
        <taxon>Pseudomonadota</taxon>
        <taxon>Betaproteobacteria</taxon>
        <taxon>Burkholderiales</taxon>
        <taxon>Comamonadaceae</taxon>
        <taxon>Variovorax</taxon>
    </lineage>
</organism>
<keyword evidence="2" id="KW-1185">Reference proteome</keyword>
<protein>
    <submittedName>
        <fullName evidence="1">Uncharacterized protein</fullName>
    </submittedName>
</protein>
<dbReference type="Proteomes" id="UP001365846">
    <property type="component" value="Unassembled WGS sequence"/>
</dbReference>
<evidence type="ECO:0000313" key="2">
    <source>
        <dbReference type="Proteomes" id="UP001365846"/>
    </source>
</evidence>
<sequence>MNSVGTEVIDESPRRPNFAAAALIGAGSTLIADTDAREFGHA</sequence>
<evidence type="ECO:0000313" key="1">
    <source>
        <dbReference type="EMBL" id="MEJ8814531.1"/>
    </source>
</evidence>
<dbReference type="RefSeq" id="WP_340359757.1">
    <property type="nucleotide sequence ID" value="NZ_JBBKZU010000013.1"/>
</dbReference>
<comment type="caution">
    <text evidence="1">The sequence shown here is derived from an EMBL/GenBank/DDBJ whole genome shotgun (WGS) entry which is preliminary data.</text>
</comment>
<reference evidence="1 2" key="1">
    <citation type="submission" date="2024-03" db="EMBL/GenBank/DDBJ databases">
        <title>Novel species of the genus Variovorax.</title>
        <authorList>
            <person name="Liu Q."/>
            <person name="Xin Y.-H."/>
        </authorList>
    </citation>
    <scope>NUCLEOTIDE SEQUENCE [LARGE SCALE GENOMIC DNA]</scope>
    <source>
        <strain evidence="1 2">KACC 18899</strain>
    </source>
</reference>
<gene>
    <name evidence="1" type="ORF">WKW77_25870</name>
</gene>